<evidence type="ECO:0000313" key="2">
    <source>
        <dbReference type="EMBL" id="RJY49588.1"/>
    </source>
</evidence>
<gene>
    <name evidence="2" type="ORF">D2965_10090</name>
    <name evidence="1" type="ORF">HMPREF3233_00409</name>
</gene>
<dbReference type="PATRIC" id="fig|39777.7.peg.399"/>
<evidence type="ECO:0000313" key="4">
    <source>
        <dbReference type="Proteomes" id="UP000277803"/>
    </source>
</evidence>
<dbReference type="InterPro" id="IPR017695">
    <property type="entry name" value="Se-dep_Mo_hydrolase_YqeB"/>
</dbReference>
<dbReference type="STRING" id="39777.B7L28_01610"/>
<organism evidence="1">
    <name type="scientific">Veillonella atypica</name>
    <dbReference type="NCBI Taxonomy" id="39777"/>
    <lineage>
        <taxon>Bacteria</taxon>
        <taxon>Bacillati</taxon>
        <taxon>Bacillota</taxon>
        <taxon>Negativicutes</taxon>
        <taxon>Veillonellales</taxon>
        <taxon>Veillonellaceae</taxon>
        <taxon>Veillonella</taxon>
    </lineage>
</organism>
<dbReference type="Proteomes" id="UP000277803">
    <property type="component" value="Unassembled WGS sequence"/>
</dbReference>
<reference evidence="2 4" key="2">
    <citation type="submission" date="2018-09" db="EMBL/GenBank/DDBJ databases">
        <title>Genome sequence of Veillonella atypica isolated from periodontal Korean patients.</title>
        <authorList>
            <person name="Lee J.-H."/>
            <person name="Moon J.-H."/>
            <person name="Shin S.-Y."/>
        </authorList>
    </citation>
    <scope>NUCLEOTIDE SEQUENCE [LARGE SCALE GENOMIC DNA]</scope>
    <source>
        <strain evidence="2 4">KHUD_V1</strain>
    </source>
</reference>
<evidence type="ECO:0000313" key="3">
    <source>
        <dbReference type="Proteomes" id="UP000070226"/>
    </source>
</evidence>
<proteinExistence type="predicted"/>
<protein>
    <submittedName>
        <fullName evidence="2">EF2563 family selenium-dependent molybdenum hydroxylase system protein</fullName>
    </submittedName>
    <submittedName>
        <fullName evidence="1">Selenium-dependent molybdenum hydroxylase system protein, YqeB family</fullName>
    </submittedName>
</protein>
<dbReference type="NCBIfam" id="TIGR03309">
    <property type="entry name" value="matur_yqeB"/>
    <property type="match status" value="1"/>
</dbReference>
<sequence length="270" mass="29171">MKPLILVRGGGDIASGAIYRLRRAGYPVVVNEIAIPTMIRREVSYGNAVHCGEMILERLVARHVCIGEIQDTLSQGVIPVVTSSYEELLDQLHPDVVVDAILAKKNLGTTRLDAPFVIGVGPGFSAGRDVNVVIETMRGHNLGRCIYDGEAQPNTGIPGNVGGYTHERVIHSPKAGVFTAKRHIGDEVQANEVIGYVDEEPVRAKITGTLRGILKTGLIVSDHFKLADVDARCEESHCYSISDKSLAVGGGVLEAVTAWDYERNKDGKHL</sequence>
<dbReference type="RefSeq" id="WP_016476024.1">
    <property type="nucleotide sequence ID" value="NZ_CABFMO010000008.1"/>
</dbReference>
<name>A0A133S6H0_9FIRM</name>
<dbReference type="Gene3D" id="3.40.630.10">
    <property type="entry name" value="Zn peptidases"/>
    <property type="match status" value="1"/>
</dbReference>
<dbReference type="GeneID" id="57774292"/>
<reference evidence="1 3" key="1">
    <citation type="submission" date="2016-01" db="EMBL/GenBank/DDBJ databases">
        <authorList>
            <person name="Oliw E.H."/>
        </authorList>
    </citation>
    <scope>NUCLEOTIDE SEQUENCE [LARGE SCALE GENOMIC DNA]</scope>
    <source>
        <strain evidence="1 3">CMW7756B</strain>
    </source>
</reference>
<dbReference type="Proteomes" id="UP000070226">
    <property type="component" value="Unassembled WGS sequence"/>
</dbReference>
<accession>A0A133S6H0</accession>
<comment type="caution">
    <text evidence="1">The sequence shown here is derived from an EMBL/GenBank/DDBJ whole genome shotgun (WGS) entry which is preliminary data.</text>
</comment>
<dbReference type="AlphaFoldDB" id="A0A133S6H0"/>
<dbReference type="EMBL" id="QXZZ01000052">
    <property type="protein sequence ID" value="RJY49588.1"/>
    <property type="molecule type" value="Genomic_DNA"/>
</dbReference>
<evidence type="ECO:0000313" key="1">
    <source>
        <dbReference type="EMBL" id="KXA65263.1"/>
    </source>
</evidence>
<dbReference type="EMBL" id="LRQT01000007">
    <property type="protein sequence ID" value="KXA65263.1"/>
    <property type="molecule type" value="Genomic_DNA"/>
</dbReference>